<evidence type="ECO:0000313" key="3">
    <source>
        <dbReference type="EMBL" id="OUI89411.1"/>
    </source>
</evidence>
<accession>A0A252AIJ9</accession>
<feature type="region of interest" description="Disordered" evidence="1">
    <location>
        <begin position="1"/>
        <end position="23"/>
    </location>
</feature>
<dbReference type="Proteomes" id="UP000194641">
    <property type="component" value="Unassembled WGS sequence"/>
</dbReference>
<gene>
    <name evidence="3" type="ORF">HK17_15875</name>
</gene>
<reference evidence="4" key="1">
    <citation type="submission" date="2014-06" db="EMBL/GenBank/DDBJ databases">
        <authorList>
            <person name="Winans N.J."/>
            <person name="Newell P.D."/>
            <person name="Douglas A.E."/>
        </authorList>
    </citation>
    <scope>NUCLEOTIDE SEQUENCE [LARGE SCALE GENOMIC DNA]</scope>
</reference>
<keyword evidence="2" id="KW-0472">Membrane</keyword>
<name>A0A252AIJ9_9PROT</name>
<keyword evidence="2" id="KW-1133">Transmembrane helix</keyword>
<evidence type="ECO:0000256" key="1">
    <source>
        <dbReference type="SAM" id="MobiDB-lite"/>
    </source>
</evidence>
<protein>
    <submittedName>
        <fullName evidence="3">Uncharacterized protein</fullName>
    </submittedName>
</protein>
<keyword evidence="2" id="KW-0812">Transmembrane</keyword>
<dbReference type="EMBL" id="JOPA01000082">
    <property type="protein sequence ID" value="OUI89411.1"/>
    <property type="molecule type" value="Genomic_DNA"/>
</dbReference>
<sequence>MTETRSGADGSASEGDLRSIVDGHTQSIDELRRDVANIQGSQKSLEENMIAMRAESQEWRRGSDRRDLDFRSSIDALTREIATSNGAEAERNRIKEDRTLFLKRAAVVIGILCTIGSAVGGTLFSSQTFDTAFWGHFRTHPHIEAQINATPNR</sequence>
<dbReference type="RefSeq" id="WP_086660202.1">
    <property type="nucleotide sequence ID" value="NZ_JBJJWX010000044.1"/>
</dbReference>
<evidence type="ECO:0000256" key="2">
    <source>
        <dbReference type="SAM" id="Phobius"/>
    </source>
</evidence>
<evidence type="ECO:0000313" key="4">
    <source>
        <dbReference type="Proteomes" id="UP000194641"/>
    </source>
</evidence>
<dbReference type="AlphaFoldDB" id="A0A252AIJ9"/>
<organism evidence="3 4">
    <name type="scientific">Acetobacter indonesiensis</name>
    <dbReference type="NCBI Taxonomy" id="104101"/>
    <lineage>
        <taxon>Bacteria</taxon>
        <taxon>Pseudomonadati</taxon>
        <taxon>Pseudomonadota</taxon>
        <taxon>Alphaproteobacteria</taxon>
        <taxon>Acetobacterales</taxon>
        <taxon>Acetobacteraceae</taxon>
        <taxon>Acetobacter</taxon>
    </lineage>
</organism>
<proteinExistence type="predicted"/>
<comment type="caution">
    <text evidence="3">The sequence shown here is derived from an EMBL/GenBank/DDBJ whole genome shotgun (WGS) entry which is preliminary data.</text>
</comment>
<feature type="transmembrane region" description="Helical" evidence="2">
    <location>
        <begin position="101"/>
        <end position="124"/>
    </location>
</feature>